<dbReference type="Proteomes" id="UP000198284">
    <property type="component" value="Unassembled WGS sequence"/>
</dbReference>
<proteinExistence type="predicted"/>
<dbReference type="NCBIfam" id="TIGR02913">
    <property type="entry name" value="HAF_rpt"/>
    <property type="match status" value="2"/>
</dbReference>
<keyword evidence="2" id="KW-1185">Reference proteome</keyword>
<protein>
    <submittedName>
        <fullName evidence="1">Probable extracellular repeat, HAF family</fullName>
    </submittedName>
</protein>
<organism evidence="1 2">
    <name type="scientific">Noviherbaspirillum humi</name>
    <dbReference type="NCBI Taxonomy" id="1688639"/>
    <lineage>
        <taxon>Bacteria</taxon>
        <taxon>Pseudomonadati</taxon>
        <taxon>Pseudomonadota</taxon>
        <taxon>Betaproteobacteria</taxon>
        <taxon>Burkholderiales</taxon>
        <taxon>Oxalobacteraceae</taxon>
        <taxon>Noviherbaspirillum</taxon>
    </lineage>
</organism>
<dbReference type="AlphaFoldDB" id="A0A239G5P6"/>
<accession>A0A239G5P6</accession>
<reference evidence="1 2" key="1">
    <citation type="submission" date="2017-06" db="EMBL/GenBank/DDBJ databases">
        <authorList>
            <person name="Kim H.J."/>
            <person name="Triplett B.A."/>
        </authorList>
    </citation>
    <scope>NUCLEOTIDE SEQUENCE [LARGE SCALE GENOMIC DNA]</scope>
    <source>
        <strain evidence="1 2">U15</strain>
    </source>
</reference>
<dbReference type="EMBL" id="FZOT01000004">
    <property type="protein sequence ID" value="SNS64430.1"/>
    <property type="molecule type" value="Genomic_DNA"/>
</dbReference>
<gene>
    <name evidence="1" type="ORF">SAMN06265795_104262</name>
</gene>
<evidence type="ECO:0000313" key="2">
    <source>
        <dbReference type="Proteomes" id="UP000198284"/>
    </source>
</evidence>
<name>A0A239G5P6_9BURK</name>
<evidence type="ECO:0000313" key="1">
    <source>
        <dbReference type="EMBL" id="SNS64430.1"/>
    </source>
</evidence>
<dbReference type="InterPro" id="IPR014262">
    <property type="entry name" value="HAF_rpt"/>
</dbReference>
<dbReference type="OrthoDB" id="8558647at2"/>
<sequence>MKGRGRSHHGMAARMGWGIVAALALPLLPSCGGSGDSAAASQAAVQPARTPAGWQITDLGTLNGAELALAAFNDAGDVVGSVQLPGGVTHAFLYKNGRTTDLGTLGGSYSAATGVNRAGHIFGNSAGTDGARQAFILKERNMEPVALPFPVALSVARGINDDGDLLIEYVKRPNDDPERRCTSIPGCVLIIRQNETIDLGNTFYQAVAMNNAGQVVGTQFSRNQKTLIWNKGAVTDIGLLPGPAAPFSTVPLAMNNKGEVVGYSSSPPRPYLYSQGAIADAAARLGADIASLNGINDGGGLIGAYRSGEGDSAFLYRDGKLIDLNGLAEVKQAGWSRLSATAINNAGQVIGYGINRDGMRRAFLLTPPK</sequence>